<proteinExistence type="predicted"/>
<dbReference type="EMBL" id="CAWUON010000009">
    <property type="protein sequence ID" value="CAK7264902.1"/>
    <property type="molecule type" value="Genomic_DNA"/>
</dbReference>
<keyword evidence="3" id="KW-1185">Reference proteome</keyword>
<organism evidence="2 3">
    <name type="scientific">Sporothrix epigloea</name>
    <dbReference type="NCBI Taxonomy" id="1892477"/>
    <lineage>
        <taxon>Eukaryota</taxon>
        <taxon>Fungi</taxon>
        <taxon>Dikarya</taxon>
        <taxon>Ascomycota</taxon>
        <taxon>Pezizomycotina</taxon>
        <taxon>Sordariomycetes</taxon>
        <taxon>Sordariomycetidae</taxon>
        <taxon>Ophiostomatales</taxon>
        <taxon>Ophiostomataceae</taxon>
        <taxon>Sporothrix</taxon>
    </lineage>
</organism>
<reference evidence="2 3" key="1">
    <citation type="submission" date="2024-01" db="EMBL/GenBank/DDBJ databases">
        <authorList>
            <person name="Allen C."/>
            <person name="Tagirdzhanova G."/>
        </authorList>
    </citation>
    <scope>NUCLEOTIDE SEQUENCE [LARGE SCALE GENOMIC DNA]</scope>
    <source>
        <strain evidence="2 3">CBS 119000</strain>
    </source>
</reference>
<sequence>MGPRAPTSLLRDEASNISLNPELHYLPVSHPGLLKTSTATHNTNGKTGSNLKSYNANDNLDISGTRIPASDDNVPDQRYEPTLVNPGSCSDSAFEARRQAFPGPDSPRLDQGPQVKQANGVETDSRTHTIEVNYKPSHLHTASMKDSRHDNHTKNFLKDARHVFDDSDLYDGAGDDGNTNWFVDLQPVAQPEKKRGRPPGINVRIKTKKKKKKWSLEATLGVVDIDTCLAKVKFLSLTPPPIHTRDPPEQATTVRLEQSALWFTVHPCRAIRRKYLRFIDDPLANNKDLGNQLSSVMASSSRPLPPPL</sequence>
<name>A0ABP0DCR7_9PEZI</name>
<protein>
    <submittedName>
        <fullName evidence="2">Uncharacterized protein</fullName>
    </submittedName>
</protein>
<evidence type="ECO:0000313" key="2">
    <source>
        <dbReference type="EMBL" id="CAK7264902.1"/>
    </source>
</evidence>
<dbReference type="Proteomes" id="UP001642502">
    <property type="component" value="Unassembled WGS sequence"/>
</dbReference>
<evidence type="ECO:0000313" key="3">
    <source>
        <dbReference type="Proteomes" id="UP001642502"/>
    </source>
</evidence>
<evidence type="ECO:0000256" key="1">
    <source>
        <dbReference type="SAM" id="MobiDB-lite"/>
    </source>
</evidence>
<comment type="caution">
    <text evidence="2">The sequence shown here is derived from an EMBL/GenBank/DDBJ whole genome shotgun (WGS) entry which is preliminary data.</text>
</comment>
<gene>
    <name evidence="2" type="ORF">SEPCBS119000_001230</name>
</gene>
<accession>A0ABP0DCR7</accession>
<feature type="region of interest" description="Disordered" evidence="1">
    <location>
        <begin position="98"/>
        <end position="123"/>
    </location>
</feature>